<dbReference type="EMBL" id="AYRZ02000010">
    <property type="protein sequence ID" value="PHT69606.1"/>
    <property type="molecule type" value="Genomic_DNA"/>
</dbReference>
<dbReference type="Proteomes" id="UP000222542">
    <property type="component" value="Unassembled WGS sequence"/>
</dbReference>
<evidence type="ECO:0000313" key="2">
    <source>
        <dbReference type="EMBL" id="PHT85600.1"/>
    </source>
</evidence>
<proteinExistence type="predicted"/>
<dbReference type="PANTHER" id="PTHR45719">
    <property type="entry name" value="GLYCOSYLTRANSFERASE"/>
    <property type="match status" value="1"/>
</dbReference>
<sequence length="88" mass="9827">MVASGAAFARKFKNDDPVMEKIDQEFLHRWNGSFTPGGWCAGNPPCSKVGNPKKLRPGPGAQRLRRLIDRLVDTAGRNQYVFEGIKRV</sequence>
<evidence type="ECO:0000313" key="1">
    <source>
        <dbReference type="EMBL" id="PHT69606.1"/>
    </source>
</evidence>
<dbReference type="STRING" id="4072.A0A2G2ZUE2"/>
<dbReference type="PANTHER" id="PTHR45719:SF29">
    <property type="entry name" value="BETA-GLUCURONOSYLTRANSFERASE GLCAT14A-LIKE"/>
    <property type="match status" value="1"/>
</dbReference>
<accession>A0A2G2ZUE2</accession>
<dbReference type="Gramene" id="PHT69606">
    <property type="protein sequence ID" value="PHT69606"/>
    <property type="gene ID" value="T459_24710"/>
</dbReference>
<keyword evidence="3" id="KW-1185">Reference proteome</keyword>
<reference evidence="2 3" key="2">
    <citation type="journal article" date="2017" name="Genome Biol.">
        <title>New reference genome sequences of hot pepper reveal the massive evolution of plant disease-resistance genes by retroduplication.</title>
        <authorList>
            <person name="Kim S."/>
            <person name="Park J."/>
            <person name="Yeom S.I."/>
            <person name="Kim Y.M."/>
            <person name="Seo E."/>
            <person name="Kim K.T."/>
            <person name="Kim M.S."/>
            <person name="Lee J.M."/>
            <person name="Cheong K."/>
            <person name="Shin H.S."/>
            <person name="Kim S.B."/>
            <person name="Han K."/>
            <person name="Lee J."/>
            <person name="Park M."/>
            <person name="Lee H.A."/>
            <person name="Lee H.Y."/>
            <person name="Lee Y."/>
            <person name="Oh S."/>
            <person name="Lee J.H."/>
            <person name="Choi E."/>
            <person name="Choi E."/>
            <person name="Lee S.E."/>
            <person name="Jeon J."/>
            <person name="Kim H."/>
            <person name="Choi G."/>
            <person name="Song H."/>
            <person name="Lee J."/>
            <person name="Lee S.C."/>
            <person name="Kwon J.K."/>
            <person name="Lee H.Y."/>
            <person name="Koo N."/>
            <person name="Hong Y."/>
            <person name="Kim R.W."/>
            <person name="Kang W.H."/>
            <person name="Huh J.H."/>
            <person name="Kang B.C."/>
            <person name="Yang T.J."/>
            <person name="Lee Y.H."/>
            <person name="Bennetzen J.L."/>
            <person name="Choi D."/>
        </authorList>
    </citation>
    <scope>NUCLEOTIDE SEQUENCE [LARGE SCALE GENOMIC DNA]</scope>
    <source>
        <strain evidence="3">cv. CM334</strain>
    </source>
</reference>
<comment type="caution">
    <text evidence="2">The sequence shown here is derived from an EMBL/GenBank/DDBJ whole genome shotgun (WGS) entry which is preliminary data.</text>
</comment>
<dbReference type="EMBL" id="AYRZ02000003">
    <property type="protein sequence ID" value="PHT85600.1"/>
    <property type="molecule type" value="Genomic_DNA"/>
</dbReference>
<dbReference type="GO" id="GO:0015020">
    <property type="term" value="F:glucuronosyltransferase activity"/>
    <property type="evidence" value="ECO:0007669"/>
    <property type="project" value="InterPro"/>
</dbReference>
<name>A0A2G2ZUE2_CAPAN</name>
<reference evidence="2" key="1">
    <citation type="journal article" date="2014" name="Nat. Genet.">
        <title>Genome sequence of the hot pepper provides insights into the evolution of pungency in Capsicum species.</title>
        <authorList>
            <person name="Kim S."/>
            <person name="Park M."/>
            <person name="Yeom S.I."/>
            <person name="Kim Y.M."/>
            <person name="Lee J.M."/>
            <person name="Lee H.A."/>
            <person name="Seo E."/>
            <person name="Choi J."/>
            <person name="Cheong K."/>
            <person name="Kim K.T."/>
            <person name="Jung K."/>
            <person name="Lee G.W."/>
            <person name="Oh S.K."/>
            <person name="Bae C."/>
            <person name="Kim S.B."/>
            <person name="Lee H.Y."/>
            <person name="Kim S.Y."/>
            <person name="Kim M.S."/>
            <person name="Kang B.C."/>
            <person name="Jo Y.D."/>
            <person name="Yang H.B."/>
            <person name="Jeong H.J."/>
            <person name="Kang W.H."/>
            <person name="Kwon J.K."/>
            <person name="Shin C."/>
            <person name="Lim J.Y."/>
            <person name="Park J.H."/>
            <person name="Huh J.H."/>
            <person name="Kim J.S."/>
            <person name="Kim B.D."/>
            <person name="Cohen O."/>
            <person name="Paran I."/>
            <person name="Suh M.C."/>
            <person name="Lee S.B."/>
            <person name="Kim Y.K."/>
            <person name="Shin Y."/>
            <person name="Noh S.J."/>
            <person name="Park J."/>
            <person name="Seo Y.S."/>
            <person name="Kwon S.Y."/>
            <person name="Kim H.A."/>
            <person name="Park J.M."/>
            <person name="Kim H.J."/>
            <person name="Choi S.B."/>
            <person name="Bosland P.W."/>
            <person name="Reeves G."/>
            <person name="Jo S.H."/>
            <person name="Lee B.W."/>
            <person name="Cho H.T."/>
            <person name="Choi H.S."/>
            <person name="Lee M.S."/>
            <person name="Yu Y."/>
            <person name="Do Choi Y."/>
            <person name="Park B.S."/>
            <person name="van Deynze A."/>
            <person name="Ashrafi H."/>
            <person name="Hill T."/>
            <person name="Kim W.T."/>
            <person name="Pai H.S."/>
            <person name="Ahn H.K."/>
            <person name="Yeam I."/>
            <person name="Giovannoni J.J."/>
            <person name="Rose J.K."/>
            <person name="Sorensen I."/>
            <person name="Lee S.J."/>
            <person name="Kim R.W."/>
            <person name="Choi I.Y."/>
            <person name="Choi B.S."/>
            <person name="Lim J.S."/>
            <person name="Lee Y.H."/>
            <person name="Choi D."/>
        </authorList>
    </citation>
    <scope>NUCLEOTIDE SEQUENCE [LARGE SCALE GENOMIC DNA]</scope>
</reference>
<dbReference type="AlphaFoldDB" id="A0A2G2ZUE2"/>
<dbReference type="Gramene" id="PHT85600">
    <property type="protein sequence ID" value="PHT85600"/>
    <property type="gene ID" value="T459_07706"/>
</dbReference>
<dbReference type="InterPro" id="IPR044610">
    <property type="entry name" value="GLCAT14A/B/C"/>
</dbReference>
<gene>
    <name evidence="2" type="ORF">T459_07706</name>
    <name evidence="1" type="ORF">T459_24710</name>
</gene>
<evidence type="ECO:0000313" key="3">
    <source>
        <dbReference type="Proteomes" id="UP000222542"/>
    </source>
</evidence>
<organism evidence="2 3">
    <name type="scientific">Capsicum annuum</name>
    <name type="common">Capsicum pepper</name>
    <dbReference type="NCBI Taxonomy" id="4072"/>
    <lineage>
        <taxon>Eukaryota</taxon>
        <taxon>Viridiplantae</taxon>
        <taxon>Streptophyta</taxon>
        <taxon>Embryophyta</taxon>
        <taxon>Tracheophyta</taxon>
        <taxon>Spermatophyta</taxon>
        <taxon>Magnoliopsida</taxon>
        <taxon>eudicotyledons</taxon>
        <taxon>Gunneridae</taxon>
        <taxon>Pentapetalae</taxon>
        <taxon>asterids</taxon>
        <taxon>lamiids</taxon>
        <taxon>Solanales</taxon>
        <taxon>Solanaceae</taxon>
        <taxon>Solanoideae</taxon>
        <taxon>Capsiceae</taxon>
        <taxon>Capsicum</taxon>
    </lineage>
</organism>
<protein>
    <submittedName>
        <fullName evidence="2">Uncharacterized protein</fullName>
    </submittedName>
</protein>